<gene>
    <name evidence="1" type="ORF">PVAP13_2NG265815</name>
</gene>
<dbReference type="Proteomes" id="UP000823388">
    <property type="component" value="Chromosome 2N"/>
</dbReference>
<dbReference type="AlphaFoldDB" id="A0A8T0V9B4"/>
<comment type="caution">
    <text evidence="1">The sequence shown here is derived from an EMBL/GenBank/DDBJ whole genome shotgun (WGS) entry which is preliminary data.</text>
</comment>
<dbReference type="InterPro" id="IPR015943">
    <property type="entry name" value="WD40/YVTN_repeat-like_dom_sf"/>
</dbReference>
<proteinExistence type="predicted"/>
<reference evidence="1" key="1">
    <citation type="submission" date="2020-05" db="EMBL/GenBank/DDBJ databases">
        <title>WGS assembly of Panicum virgatum.</title>
        <authorList>
            <person name="Lovell J.T."/>
            <person name="Jenkins J."/>
            <person name="Shu S."/>
            <person name="Juenger T.E."/>
            <person name="Schmutz J."/>
        </authorList>
    </citation>
    <scope>NUCLEOTIDE SEQUENCE</scope>
    <source>
        <strain evidence="1">AP13</strain>
    </source>
</reference>
<evidence type="ECO:0000313" key="1">
    <source>
        <dbReference type="EMBL" id="KAG2633002.1"/>
    </source>
</evidence>
<organism evidence="1 2">
    <name type="scientific">Panicum virgatum</name>
    <name type="common">Blackwell switchgrass</name>
    <dbReference type="NCBI Taxonomy" id="38727"/>
    <lineage>
        <taxon>Eukaryota</taxon>
        <taxon>Viridiplantae</taxon>
        <taxon>Streptophyta</taxon>
        <taxon>Embryophyta</taxon>
        <taxon>Tracheophyta</taxon>
        <taxon>Spermatophyta</taxon>
        <taxon>Magnoliopsida</taxon>
        <taxon>Liliopsida</taxon>
        <taxon>Poales</taxon>
        <taxon>Poaceae</taxon>
        <taxon>PACMAD clade</taxon>
        <taxon>Panicoideae</taxon>
        <taxon>Panicodae</taxon>
        <taxon>Paniceae</taxon>
        <taxon>Panicinae</taxon>
        <taxon>Panicum</taxon>
        <taxon>Panicum sect. Hiantes</taxon>
    </lineage>
</organism>
<keyword evidence="2" id="KW-1185">Reference proteome</keyword>
<name>A0A8T0V9B4_PANVG</name>
<sequence>MRPWEMWRCMLIGYFRGSTSKWFGNNISSADQGADWAPPVTVQAPPPSTSAAPRQLLQEQGAPTLASEPALVSSPPCWLRRPRRVPGSRGSAAPISTAVRLHCRAPCPSTAVTPVQIWYSSRCKRIRIMGGQQARTGVLAWSSCILSSGSRDKKTYCSMTSLFPVTMSACSVVIDQS</sequence>
<dbReference type="Gene3D" id="2.130.10.10">
    <property type="entry name" value="YVTN repeat-like/Quinoprotein amine dehydrogenase"/>
    <property type="match status" value="1"/>
</dbReference>
<accession>A0A8T0V9B4</accession>
<dbReference type="EMBL" id="CM029040">
    <property type="protein sequence ID" value="KAG2633002.1"/>
    <property type="molecule type" value="Genomic_DNA"/>
</dbReference>
<dbReference type="EMBL" id="CM029040">
    <property type="protein sequence ID" value="KAG2633003.1"/>
    <property type="molecule type" value="Genomic_DNA"/>
</dbReference>
<protein>
    <submittedName>
        <fullName evidence="1">Uncharacterized protein</fullName>
    </submittedName>
</protein>
<evidence type="ECO:0000313" key="2">
    <source>
        <dbReference type="Proteomes" id="UP000823388"/>
    </source>
</evidence>